<evidence type="ECO:0000313" key="9">
    <source>
        <dbReference type="Proteomes" id="UP000521676"/>
    </source>
</evidence>
<dbReference type="GO" id="GO:0006352">
    <property type="term" value="P:DNA-templated transcription initiation"/>
    <property type="evidence" value="ECO:0007669"/>
    <property type="project" value="InterPro"/>
</dbReference>
<evidence type="ECO:0000256" key="4">
    <source>
        <dbReference type="ARBA" id="ARBA00023163"/>
    </source>
</evidence>
<organism evidence="7 9">
    <name type="scientific">Candidatus Chlorohelix allophototropha</name>
    <dbReference type="NCBI Taxonomy" id="3003348"/>
    <lineage>
        <taxon>Bacteria</taxon>
        <taxon>Bacillati</taxon>
        <taxon>Chloroflexota</taxon>
        <taxon>Chloroflexia</taxon>
        <taxon>Candidatus Chloroheliales</taxon>
        <taxon>Candidatus Chloroheliaceae</taxon>
        <taxon>Candidatus Chlorohelix</taxon>
    </lineage>
</organism>
<reference evidence="8" key="2">
    <citation type="journal article" date="2024" name="Nature">
        <title>Anoxygenic phototroph of the Chloroflexota uses a type I reaction centre.</title>
        <authorList>
            <person name="Tsuji J.M."/>
            <person name="Shaw N.A."/>
            <person name="Nagashima S."/>
            <person name="Venkiteswaran J.J."/>
            <person name="Schiff S.L."/>
            <person name="Watanabe T."/>
            <person name="Fukui M."/>
            <person name="Hanada S."/>
            <person name="Tank M."/>
            <person name="Neufeld J.D."/>
        </authorList>
    </citation>
    <scope>NUCLEOTIDE SEQUENCE</scope>
    <source>
        <strain evidence="8">L227-S17</strain>
    </source>
</reference>
<dbReference type="Gene3D" id="1.10.10.10">
    <property type="entry name" value="Winged helix-like DNA-binding domain superfamily/Winged helix DNA-binding domain"/>
    <property type="match status" value="1"/>
</dbReference>
<dbReference type="InterPro" id="IPR013324">
    <property type="entry name" value="RNA_pol_sigma_r3/r4-like"/>
</dbReference>
<comment type="similarity">
    <text evidence="1">Belongs to the sigma-70 factor family. ECF subfamily.</text>
</comment>
<dbReference type="RefSeq" id="WP_341471665.1">
    <property type="nucleotide sequence ID" value="NZ_CP128400.1"/>
</dbReference>
<dbReference type="InterPro" id="IPR039425">
    <property type="entry name" value="RNA_pol_sigma-70-like"/>
</dbReference>
<dbReference type="PANTHER" id="PTHR43133:SF51">
    <property type="entry name" value="RNA POLYMERASE SIGMA FACTOR"/>
    <property type="match status" value="1"/>
</dbReference>
<dbReference type="AlphaFoldDB" id="A0A8T7M6Z3"/>
<dbReference type="Proteomes" id="UP000521676">
    <property type="component" value="Unassembled WGS sequence"/>
</dbReference>
<name>A0A8T7M6Z3_9CHLR</name>
<dbReference type="NCBIfam" id="TIGR02937">
    <property type="entry name" value="sigma70-ECF"/>
    <property type="match status" value="1"/>
</dbReference>
<dbReference type="EMBL" id="JACATZ010000003">
    <property type="protein sequence ID" value="NWJ47888.1"/>
    <property type="molecule type" value="Genomic_DNA"/>
</dbReference>
<dbReference type="SUPFAM" id="SSF88946">
    <property type="entry name" value="Sigma2 domain of RNA polymerase sigma factors"/>
    <property type="match status" value="1"/>
</dbReference>
<evidence type="ECO:0000259" key="6">
    <source>
        <dbReference type="Pfam" id="PF08281"/>
    </source>
</evidence>
<dbReference type="GO" id="GO:0016987">
    <property type="term" value="F:sigma factor activity"/>
    <property type="evidence" value="ECO:0007669"/>
    <property type="project" value="UniProtKB-KW"/>
</dbReference>
<dbReference type="EMBL" id="CP128400">
    <property type="protein sequence ID" value="WJW69792.1"/>
    <property type="molecule type" value="Genomic_DNA"/>
</dbReference>
<evidence type="ECO:0000259" key="5">
    <source>
        <dbReference type="Pfam" id="PF04542"/>
    </source>
</evidence>
<keyword evidence="3" id="KW-0731">Sigma factor</keyword>
<dbReference type="InterPro" id="IPR036388">
    <property type="entry name" value="WH-like_DNA-bd_sf"/>
</dbReference>
<evidence type="ECO:0000256" key="1">
    <source>
        <dbReference type="ARBA" id="ARBA00010641"/>
    </source>
</evidence>
<gene>
    <name evidence="7" type="ORF">HXX08_18700</name>
    <name evidence="8" type="ORF">OZ401_003422</name>
</gene>
<evidence type="ECO:0000313" key="7">
    <source>
        <dbReference type="EMBL" id="NWJ47888.1"/>
    </source>
</evidence>
<dbReference type="Gene3D" id="1.10.1740.10">
    <property type="match status" value="1"/>
</dbReference>
<evidence type="ECO:0000313" key="10">
    <source>
        <dbReference type="Proteomes" id="UP001431572"/>
    </source>
</evidence>
<dbReference type="SUPFAM" id="SSF88659">
    <property type="entry name" value="Sigma3 and sigma4 domains of RNA polymerase sigma factors"/>
    <property type="match status" value="1"/>
</dbReference>
<dbReference type="Proteomes" id="UP001431572">
    <property type="component" value="Chromosome 2"/>
</dbReference>
<dbReference type="InterPro" id="IPR013249">
    <property type="entry name" value="RNA_pol_sigma70_r4_t2"/>
</dbReference>
<keyword evidence="4" id="KW-0804">Transcription</keyword>
<dbReference type="Pfam" id="PF08281">
    <property type="entry name" value="Sigma70_r4_2"/>
    <property type="match status" value="1"/>
</dbReference>
<feature type="domain" description="RNA polymerase sigma factor 70 region 4 type 2" evidence="6">
    <location>
        <begin position="184"/>
        <end position="236"/>
    </location>
</feature>
<dbReference type="InterPro" id="IPR014284">
    <property type="entry name" value="RNA_pol_sigma-70_dom"/>
</dbReference>
<keyword evidence="2" id="KW-0805">Transcription regulation</keyword>
<dbReference type="InterPro" id="IPR013325">
    <property type="entry name" value="RNA_pol_sigma_r2"/>
</dbReference>
<dbReference type="PANTHER" id="PTHR43133">
    <property type="entry name" value="RNA POLYMERASE ECF-TYPE SIGMA FACTO"/>
    <property type="match status" value="1"/>
</dbReference>
<protein>
    <submittedName>
        <fullName evidence="7">Sigma-70 family RNA polymerase sigma factor</fullName>
    </submittedName>
</protein>
<dbReference type="GO" id="GO:0003677">
    <property type="term" value="F:DNA binding"/>
    <property type="evidence" value="ECO:0007669"/>
    <property type="project" value="InterPro"/>
</dbReference>
<evidence type="ECO:0000256" key="3">
    <source>
        <dbReference type="ARBA" id="ARBA00023082"/>
    </source>
</evidence>
<accession>A0A8T7M6Z3</accession>
<evidence type="ECO:0000313" key="8">
    <source>
        <dbReference type="EMBL" id="WJW69792.1"/>
    </source>
</evidence>
<keyword evidence="10" id="KW-1185">Reference proteome</keyword>
<reference evidence="7 9" key="1">
    <citation type="submission" date="2020-06" db="EMBL/GenBank/DDBJ databases">
        <title>Anoxygenic phototrophic Chloroflexota member uses a Type I reaction center.</title>
        <authorList>
            <person name="Tsuji J.M."/>
            <person name="Shaw N.A."/>
            <person name="Nagashima S."/>
            <person name="Venkiteswaran J."/>
            <person name="Schiff S.L."/>
            <person name="Hanada S."/>
            <person name="Tank M."/>
            <person name="Neufeld J.D."/>
        </authorList>
    </citation>
    <scope>NUCLEOTIDE SEQUENCE [LARGE SCALE GENOMIC DNA]</scope>
    <source>
        <strain evidence="7">L227-S17</strain>
    </source>
</reference>
<feature type="domain" description="RNA polymerase sigma-70 region 2" evidence="5">
    <location>
        <begin position="74"/>
        <end position="140"/>
    </location>
</feature>
<evidence type="ECO:0000256" key="2">
    <source>
        <dbReference type="ARBA" id="ARBA00023015"/>
    </source>
</evidence>
<sequence>MGFSLALRRSGVDTLTARKGKQTAARMTEPNRLNTQVGANPYHVVAAQTARTAPTEADLIERSKAGDQQAFAALIELHQDRVYNLAFRILQNAEEADDAAQETFLKAWQALPTFRGDAKFSTWLYRVTHNHCLNRLRSARSNPKTVSVEWYSGEDNEEHDILANLPGDESDLPAIQYEGREQRDIIWNQVDALPARYRAIIVLYYSDELSYEEIATALEIPVGTVKTHLYRAKALLKTRLVELNQKGILS</sequence>
<proteinExistence type="inferred from homology"/>
<dbReference type="InterPro" id="IPR007627">
    <property type="entry name" value="RNA_pol_sigma70_r2"/>
</dbReference>
<dbReference type="Pfam" id="PF04542">
    <property type="entry name" value="Sigma70_r2"/>
    <property type="match status" value="1"/>
</dbReference>
<dbReference type="CDD" id="cd06171">
    <property type="entry name" value="Sigma70_r4"/>
    <property type="match status" value="1"/>
</dbReference>